<name>A0ABW2DS30_9BACT</name>
<reference evidence="3" key="1">
    <citation type="journal article" date="2019" name="Int. J. Syst. Evol. Microbiol.">
        <title>The Global Catalogue of Microorganisms (GCM) 10K type strain sequencing project: providing services to taxonomists for standard genome sequencing and annotation.</title>
        <authorList>
            <consortium name="The Broad Institute Genomics Platform"/>
            <consortium name="The Broad Institute Genome Sequencing Center for Infectious Disease"/>
            <person name="Wu L."/>
            <person name="Ma J."/>
        </authorList>
    </citation>
    <scope>NUCLEOTIDE SEQUENCE [LARGE SCALE GENOMIC DNA]</scope>
    <source>
        <strain evidence="3">CGMCC 4.7393</strain>
    </source>
</reference>
<sequence length="211" mass="24404">MSRFLPLFPLNIVVYPGEKLNIHIFEMRYRQLITESHTNGTTFGIPVYLNSGIGEYGTEIKLLGIEKKYPGGEMDVKTQGLGIFKIKDFQRQAPDRLYPSGEIEDLTPEQDNAEWQHLQVKEMLQELYSALSIQSLMLKLGDNFRSYDIAHHIGFTLEQEYALLQCLKESERLEIILSHLQQILPVVQQTEKLKERVKLNGHFKNLTPPNF</sequence>
<dbReference type="EMBL" id="JBHSYQ010000016">
    <property type="protein sequence ID" value="MFC6999870.1"/>
    <property type="molecule type" value="Genomic_DNA"/>
</dbReference>
<dbReference type="InterPro" id="IPR003111">
    <property type="entry name" value="Lon_prtase_N"/>
</dbReference>
<dbReference type="Pfam" id="PF02190">
    <property type="entry name" value="LON_substr_bdg"/>
    <property type="match status" value="1"/>
</dbReference>
<keyword evidence="3" id="KW-1185">Reference proteome</keyword>
<gene>
    <name evidence="2" type="ORF">ACFQHR_19700</name>
</gene>
<protein>
    <submittedName>
        <fullName evidence="2">LON peptidase substrate-binding domain-containing protein</fullName>
    </submittedName>
</protein>
<evidence type="ECO:0000313" key="3">
    <source>
        <dbReference type="Proteomes" id="UP001596405"/>
    </source>
</evidence>
<accession>A0ABW2DS30</accession>
<dbReference type="RefSeq" id="WP_066622205.1">
    <property type="nucleotide sequence ID" value="NZ_JBHSYQ010000016.1"/>
</dbReference>
<dbReference type="InterPro" id="IPR046336">
    <property type="entry name" value="Lon_prtase_N_sf"/>
</dbReference>
<dbReference type="InterPro" id="IPR015947">
    <property type="entry name" value="PUA-like_sf"/>
</dbReference>
<proteinExistence type="predicted"/>
<dbReference type="SMART" id="SM00464">
    <property type="entry name" value="LON"/>
    <property type="match status" value="1"/>
</dbReference>
<evidence type="ECO:0000313" key="2">
    <source>
        <dbReference type="EMBL" id="MFC6999870.1"/>
    </source>
</evidence>
<comment type="caution">
    <text evidence="2">The sequence shown here is derived from an EMBL/GenBank/DDBJ whole genome shotgun (WGS) entry which is preliminary data.</text>
</comment>
<dbReference type="Gene3D" id="2.30.130.40">
    <property type="entry name" value="LON domain-like"/>
    <property type="match status" value="1"/>
</dbReference>
<organism evidence="2 3">
    <name type="scientific">Rufibacter roseus</name>
    <dbReference type="NCBI Taxonomy" id="1567108"/>
    <lineage>
        <taxon>Bacteria</taxon>
        <taxon>Pseudomonadati</taxon>
        <taxon>Bacteroidota</taxon>
        <taxon>Cytophagia</taxon>
        <taxon>Cytophagales</taxon>
        <taxon>Hymenobacteraceae</taxon>
        <taxon>Rufibacter</taxon>
    </lineage>
</organism>
<dbReference type="SUPFAM" id="SSF88697">
    <property type="entry name" value="PUA domain-like"/>
    <property type="match status" value="1"/>
</dbReference>
<feature type="domain" description="Lon N-terminal" evidence="1">
    <location>
        <begin position="4"/>
        <end position="182"/>
    </location>
</feature>
<dbReference type="Proteomes" id="UP001596405">
    <property type="component" value="Unassembled WGS sequence"/>
</dbReference>
<evidence type="ECO:0000259" key="1">
    <source>
        <dbReference type="SMART" id="SM00464"/>
    </source>
</evidence>